<dbReference type="EMBL" id="JAAPAO010000247">
    <property type="protein sequence ID" value="KAF4665971.1"/>
    <property type="molecule type" value="Genomic_DNA"/>
</dbReference>
<dbReference type="AlphaFoldDB" id="A0A7J6M4H4"/>
<dbReference type="PANTHER" id="PTHR11635:SF152">
    <property type="entry name" value="CAMP-DEPENDENT PROTEIN KINASE TYPE I REGULATORY SUBUNIT-RELATED"/>
    <property type="match status" value="1"/>
</dbReference>
<dbReference type="PROSITE" id="PS00888">
    <property type="entry name" value="CNMP_BINDING_1"/>
    <property type="match status" value="1"/>
</dbReference>
<dbReference type="PROSITE" id="PS00889">
    <property type="entry name" value="CNMP_BINDING_2"/>
    <property type="match status" value="2"/>
</dbReference>
<evidence type="ECO:0000256" key="3">
    <source>
        <dbReference type="ARBA" id="ARBA00022737"/>
    </source>
</evidence>
<evidence type="ECO:0000256" key="4">
    <source>
        <dbReference type="ARBA" id="ARBA00022741"/>
    </source>
</evidence>
<dbReference type="InterPro" id="IPR014710">
    <property type="entry name" value="RmlC-like_jellyroll"/>
</dbReference>
<dbReference type="Gene3D" id="2.60.120.10">
    <property type="entry name" value="Jelly Rolls"/>
    <property type="match status" value="2"/>
</dbReference>
<dbReference type="GO" id="GO:0004862">
    <property type="term" value="F:cAMP-dependent protein kinase inhibitor activity"/>
    <property type="evidence" value="ECO:0007669"/>
    <property type="project" value="TreeGrafter"/>
</dbReference>
<organism evidence="8 9">
    <name type="scientific">Perkinsus chesapeaki</name>
    <name type="common">Clam parasite</name>
    <name type="synonym">Perkinsus andrewsi</name>
    <dbReference type="NCBI Taxonomy" id="330153"/>
    <lineage>
        <taxon>Eukaryota</taxon>
        <taxon>Sar</taxon>
        <taxon>Alveolata</taxon>
        <taxon>Perkinsozoa</taxon>
        <taxon>Perkinsea</taxon>
        <taxon>Perkinsida</taxon>
        <taxon>Perkinsidae</taxon>
        <taxon>Perkinsus</taxon>
    </lineage>
</organism>
<proteinExistence type="predicted"/>
<dbReference type="GO" id="GO:0005952">
    <property type="term" value="C:cAMP-dependent protein kinase complex"/>
    <property type="evidence" value="ECO:0007669"/>
    <property type="project" value="InterPro"/>
</dbReference>
<keyword evidence="2" id="KW-0597">Phosphoprotein</keyword>
<dbReference type="PROSITE" id="PS50042">
    <property type="entry name" value="CNMP_BINDING_3"/>
    <property type="match status" value="2"/>
</dbReference>
<dbReference type="InterPro" id="IPR029058">
    <property type="entry name" value="AB_hydrolase_fold"/>
</dbReference>
<dbReference type="Pfam" id="PF00027">
    <property type="entry name" value="cNMP_binding"/>
    <property type="match status" value="2"/>
</dbReference>
<gene>
    <name evidence="8" type="ORF">FOL47_004341</name>
</gene>
<dbReference type="GO" id="GO:0030552">
    <property type="term" value="F:cAMP binding"/>
    <property type="evidence" value="ECO:0007669"/>
    <property type="project" value="TreeGrafter"/>
</dbReference>
<dbReference type="GO" id="GO:0033554">
    <property type="term" value="P:cellular response to stress"/>
    <property type="evidence" value="ECO:0007669"/>
    <property type="project" value="UniProtKB-ARBA"/>
</dbReference>
<feature type="coiled-coil region" evidence="5">
    <location>
        <begin position="58"/>
        <end position="92"/>
    </location>
</feature>
<dbReference type="SMART" id="SM00100">
    <property type="entry name" value="cNMP"/>
    <property type="match status" value="2"/>
</dbReference>
<sequence length="1203" mass="132449">MANNLDNIDMPSDKKEYIVAKLNPVLEEMVTRIVTDLPEDLPKYMIDFLKEKAGPSGAKESSGDESALREENAQLKKQLAELRKATANYSLLSAKLQSTDDCGTTTNADSDVESDEEDDDEVDELPEAFLMPENQKGKNRQSVSAEAYGAWNVKQAFTPPVVDKTEEQKARIREVLGKSFMFANVEEKEMAVVVDAMEEVKLDAGVRVIKQGDDGDFLFVIEEGTLDCIKEINGEEKVVKTCESGDVFGELSLLYNCPRAAHVQSKDACVLWKLDRETFNHIVKDAAAKKRERYESFLHKVPLLAAIGAYEHSQIADALKPQSVGAGEVIMSQGEPGDTFYILEEGEAYAEKDGAKVMDYASGSYFGELALIKNEPRAATVKAGGLAAAMVTVTGVYMGSDIKRREACAAWFHSLTRGAALVRLVNQQQKETASLAASRGDPIKEGLLAGVTRLIIQSAAGMEVLAPTVQLQLASDQSFLSFLWACGAYDVLARLLAAVPPRTGVDIVSTAPSTTSLLSFCEHFVQGSGSNLKCLCAALDLFLPVDFPVLRPVADCQSSIQQDRTEALDLLQRSGDDTTARLCSRYVLTKTAREMRGRKFQVSSRPDAKVSSTEKLLWLREVECWLAGIDGSDVPNDFSNGLIKAFLPVNRSLTISILTLLAIQGRLKMSDKEAELLTEEERLSIWSKASNVLEMPNSVLAALLSNPTGWSLVNRWINAVPLDDKRVDALLTDVIAVGEDYLGVTDYELFAKTELQADSPLRMADDMTLVVTEPTDKLPLSVLTQEELIGRLSILAELATSRPKSRALVGEALGAMCLPLCMRLLPEGKGLVAKCAANIVELLPPTSRYVPDQPPSEIDDVMEGVEAYYELRRLRENISAKRIIGAPQYVEGVLPLVGERSSTDYDIVFVHGLQGGLYTWREEPPWMRELRAKQVKTEDTTAESGPQFHWPWSSSAKAEETDSREWKDWHKPVLWPVNDLSPLFPRASMFAFSYDAPVFSFMLKGPYVQKTYPTTLQDISDLLVSGLARAGIGRSGRPVVFVAHSLGGLIVEAALLKDEDLQKSTRAICFYATPHGGSPLALKSDRVVLSMLFPEFVRELSPNSEWLKKLNEKFTQHDWSHIDVLSIAESAVTSVGGGVKVKMVPRESAALIHMGEFVDAPPGIGHIGVCKVNASDLEHDVRFTKLVELLRRFEHRVIYSKPE</sequence>
<evidence type="ECO:0000256" key="6">
    <source>
        <dbReference type="SAM" id="MobiDB-lite"/>
    </source>
</evidence>
<dbReference type="FunFam" id="2.60.120.10:FF:000039">
    <property type="entry name" value="cAMP-dependent protein kinase regulatory subunit"/>
    <property type="match status" value="1"/>
</dbReference>
<evidence type="ECO:0000259" key="7">
    <source>
        <dbReference type="PROSITE" id="PS50042"/>
    </source>
</evidence>
<protein>
    <recommendedName>
        <fullName evidence="1">cAMP-dependent protein kinase regulatory subunit</fullName>
    </recommendedName>
</protein>
<name>A0A7J6M4H4_PERCH</name>
<feature type="compositionally biased region" description="Polar residues" evidence="6">
    <location>
        <begin position="99"/>
        <end position="108"/>
    </location>
</feature>
<keyword evidence="4" id="KW-0547">Nucleotide-binding</keyword>
<keyword evidence="3" id="KW-0677">Repeat</keyword>
<keyword evidence="9" id="KW-1185">Reference proteome</keyword>
<evidence type="ECO:0000313" key="8">
    <source>
        <dbReference type="EMBL" id="KAF4665971.1"/>
    </source>
</evidence>
<dbReference type="GO" id="GO:0034236">
    <property type="term" value="F:protein kinase A catalytic subunit binding"/>
    <property type="evidence" value="ECO:0007669"/>
    <property type="project" value="TreeGrafter"/>
</dbReference>
<evidence type="ECO:0000256" key="1">
    <source>
        <dbReference type="ARBA" id="ARBA00020355"/>
    </source>
</evidence>
<feature type="domain" description="Cyclic nucleotide-binding" evidence="7">
    <location>
        <begin position="181"/>
        <end position="300"/>
    </location>
</feature>
<dbReference type="OrthoDB" id="5086500at2759"/>
<dbReference type="SUPFAM" id="SSF53474">
    <property type="entry name" value="alpha/beta-Hydrolases"/>
    <property type="match status" value="1"/>
</dbReference>
<feature type="compositionally biased region" description="Acidic residues" evidence="6">
    <location>
        <begin position="110"/>
        <end position="122"/>
    </location>
</feature>
<dbReference type="Proteomes" id="UP000591131">
    <property type="component" value="Unassembled WGS sequence"/>
</dbReference>
<dbReference type="InterPro" id="IPR000595">
    <property type="entry name" value="cNMP-bd_dom"/>
</dbReference>
<feature type="region of interest" description="Disordered" evidence="6">
    <location>
        <begin position="99"/>
        <end position="122"/>
    </location>
</feature>
<dbReference type="InterPro" id="IPR018490">
    <property type="entry name" value="cNMP-bd_dom_sf"/>
</dbReference>
<accession>A0A7J6M4H4</accession>
<comment type="caution">
    <text evidence="8">The sequence shown here is derived from an EMBL/GenBank/DDBJ whole genome shotgun (WGS) entry which is preliminary data.</text>
</comment>
<reference evidence="8 9" key="1">
    <citation type="submission" date="2020-04" db="EMBL/GenBank/DDBJ databases">
        <title>Perkinsus chesapeaki whole genome sequence.</title>
        <authorList>
            <person name="Bogema D.R."/>
        </authorList>
    </citation>
    <scope>NUCLEOTIDE SEQUENCE [LARGE SCALE GENOMIC DNA]</scope>
    <source>
        <strain evidence="8">ATCC PRA-425</strain>
    </source>
</reference>
<dbReference type="Gene3D" id="3.40.50.1820">
    <property type="entry name" value="alpha/beta hydrolase"/>
    <property type="match status" value="1"/>
</dbReference>
<evidence type="ECO:0000256" key="2">
    <source>
        <dbReference type="ARBA" id="ARBA00022553"/>
    </source>
</evidence>
<feature type="domain" description="Cyclic nucleotide-binding" evidence="7">
    <location>
        <begin position="303"/>
        <end position="383"/>
    </location>
</feature>
<dbReference type="CDD" id="cd00038">
    <property type="entry name" value="CAP_ED"/>
    <property type="match status" value="2"/>
</dbReference>
<dbReference type="PANTHER" id="PTHR11635">
    <property type="entry name" value="CAMP-DEPENDENT PROTEIN KINASE REGULATORY CHAIN"/>
    <property type="match status" value="1"/>
</dbReference>
<dbReference type="SUPFAM" id="SSF51206">
    <property type="entry name" value="cAMP-binding domain-like"/>
    <property type="match status" value="2"/>
</dbReference>
<dbReference type="GO" id="GO:0005829">
    <property type="term" value="C:cytosol"/>
    <property type="evidence" value="ECO:0007669"/>
    <property type="project" value="TreeGrafter"/>
</dbReference>
<evidence type="ECO:0000313" key="9">
    <source>
        <dbReference type="Proteomes" id="UP000591131"/>
    </source>
</evidence>
<dbReference type="InterPro" id="IPR050503">
    <property type="entry name" value="cAMP-dep_PK_reg_su-like"/>
</dbReference>
<keyword evidence="5" id="KW-0175">Coiled coil</keyword>
<evidence type="ECO:0000256" key="5">
    <source>
        <dbReference type="SAM" id="Coils"/>
    </source>
</evidence>
<dbReference type="InterPro" id="IPR018488">
    <property type="entry name" value="cNMP-bd_CS"/>
</dbReference>
<dbReference type="PRINTS" id="PR00103">
    <property type="entry name" value="CAMPKINASE"/>
</dbReference>